<evidence type="ECO:0000256" key="1">
    <source>
        <dbReference type="ARBA" id="ARBA00010254"/>
    </source>
</evidence>
<dbReference type="EMBL" id="CP157893">
    <property type="protein sequence ID" value="XBT18146.1"/>
    <property type="molecule type" value="Genomic_DNA"/>
</dbReference>
<dbReference type="Gene3D" id="2.40.50.140">
    <property type="entry name" value="Nucleic acid-binding proteins"/>
    <property type="match status" value="1"/>
</dbReference>
<dbReference type="InterPro" id="IPR000266">
    <property type="entry name" value="Ribosomal_uS17"/>
</dbReference>
<accession>A0AAU7QQX8</accession>
<proteinExistence type="inferred from homology"/>
<reference evidence="4" key="1">
    <citation type="submission" date="2024-06" db="EMBL/GenBank/DDBJ databases">
        <title>Diversity, functionality, and evolutionary history of bacterial symbionts in false click beetles (Coleoptera, Throscidae).</title>
        <authorList>
            <person name="Wierz J.C."/>
            <person name="Malm H."/>
            <person name="Kaltenpoth M."/>
            <person name="Engl T."/>
        </authorList>
    </citation>
    <scope>NUCLEOTIDE SEQUENCE</scope>
    <source>
        <strain evidence="4">Tser</strain>
    </source>
</reference>
<dbReference type="PANTHER" id="PTHR10744:SF1">
    <property type="entry name" value="SMALL RIBOSOMAL SUBUNIT PROTEIN US17M"/>
    <property type="match status" value="1"/>
</dbReference>
<organism evidence="4">
    <name type="scientific">Candidatus Shikimatogenerans sp. Tser</name>
    <dbReference type="NCBI Taxonomy" id="3158568"/>
    <lineage>
        <taxon>Bacteria</taxon>
        <taxon>Pseudomonadati</taxon>
        <taxon>Bacteroidota</taxon>
        <taxon>Flavobacteriia</taxon>
        <taxon>Flavobacteriales</taxon>
        <taxon>Candidatus Shikimatogenerans</taxon>
    </lineage>
</organism>
<dbReference type="CDD" id="cd00364">
    <property type="entry name" value="Ribosomal_uS17"/>
    <property type="match status" value="1"/>
</dbReference>
<evidence type="ECO:0000256" key="3">
    <source>
        <dbReference type="ARBA" id="ARBA00023274"/>
    </source>
</evidence>
<keyword evidence="3" id="KW-0687">Ribonucleoprotein</keyword>
<dbReference type="GO" id="GO:0022627">
    <property type="term" value="C:cytosolic small ribosomal subunit"/>
    <property type="evidence" value="ECO:0007669"/>
    <property type="project" value="TreeGrafter"/>
</dbReference>
<dbReference type="PANTHER" id="PTHR10744">
    <property type="entry name" value="40S RIBOSOMAL PROTEIN S11 FAMILY MEMBER"/>
    <property type="match status" value="1"/>
</dbReference>
<comment type="similarity">
    <text evidence="1">Belongs to the universal ribosomal protein uS17 family.</text>
</comment>
<dbReference type="InterPro" id="IPR012340">
    <property type="entry name" value="NA-bd_OB-fold"/>
</dbReference>
<sequence length="75" mass="9121">MIKKGIIVSDKMNKTRIIMIKKMKKISKYKKNIFYNKKYFAHDENNIYKNGDIVHIKNIRPLSKKKRWLIIKKIV</sequence>
<evidence type="ECO:0000256" key="2">
    <source>
        <dbReference type="ARBA" id="ARBA00022980"/>
    </source>
</evidence>
<evidence type="ECO:0000313" key="4">
    <source>
        <dbReference type="EMBL" id="XBT18146.1"/>
    </source>
</evidence>
<dbReference type="Pfam" id="PF00366">
    <property type="entry name" value="Ribosomal_S17"/>
    <property type="match status" value="1"/>
</dbReference>
<keyword evidence="2 4" id="KW-0689">Ribosomal protein</keyword>
<dbReference type="PRINTS" id="PR00973">
    <property type="entry name" value="RIBOSOMALS17"/>
</dbReference>
<gene>
    <name evidence="4" type="primary">rpsQ</name>
    <name evidence="4" type="ORF">ABNO52_00820</name>
</gene>
<dbReference type="NCBIfam" id="NF004123">
    <property type="entry name" value="PRK05610.1"/>
    <property type="match status" value="1"/>
</dbReference>
<dbReference type="GO" id="GO:0003735">
    <property type="term" value="F:structural constituent of ribosome"/>
    <property type="evidence" value="ECO:0007669"/>
    <property type="project" value="InterPro"/>
</dbReference>
<protein>
    <submittedName>
        <fullName evidence="4">30S ribosomal protein S17</fullName>
    </submittedName>
</protein>
<dbReference type="SUPFAM" id="SSF50249">
    <property type="entry name" value="Nucleic acid-binding proteins"/>
    <property type="match status" value="1"/>
</dbReference>
<name>A0AAU7QQX8_9FLAO</name>
<dbReference type="GO" id="GO:0006412">
    <property type="term" value="P:translation"/>
    <property type="evidence" value="ECO:0007669"/>
    <property type="project" value="InterPro"/>
</dbReference>
<dbReference type="AlphaFoldDB" id="A0AAU7QQX8"/>